<accession>A0ABD2XU90</accession>
<dbReference type="Gene3D" id="3.40.50.300">
    <property type="entry name" value="P-loop containing nucleotide triphosphate hydrolases"/>
    <property type="match status" value="1"/>
</dbReference>
<evidence type="ECO:0000313" key="7">
    <source>
        <dbReference type="Proteomes" id="UP001630127"/>
    </source>
</evidence>
<keyword evidence="3" id="KW-0378">Hydrolase</keyword>
<dbReference type="GO" id="GO:0004386">
    <property type="term" value="F:helicase activity"/>
    <property type="evidence" value="ECO:0007669"/>
    <property type="project" value="UniProtKB-KW"/>
</dbReference>
<dbReference type="GO" id="GO:0005524">
    <property type="term" value="F:ATP binding"/>
    <property type="evidence" value="ECO:0007669"/>
    <property type="project" value="UniProtKB-KW"/>
</dbReference>
<dbReference type="PANTHER" id="PTHR45821:SF5">
    <property type="entry name" value="SNF2 DOMAIN-CONTAINING PROTEIN CLASSY 4"/>
    <property type="match status" value="1"/>
</dbReference>
<keyword evidence="7" id="KW-1185">Reference proteome</keyword>
<dbReference type="EMBL" id="JBJUIK010000017">
    <property type="protein sequence ID" value="KAL3497842.1"/>
    <property type="molecule type" value="Genomic_DNA"/>
</dbReference>
<keyword evidence="4" id="KW-0067">ATP-binding</keyword>
<dbReference type="Proteomes" id="UP001630127">
    <property type="component" value="Unassembled WGS sequence"/>
</dbReference>
<evidence type="ECO:0000256" key="2">
    <source>
        <dbReference type="ARBA" id="ARBA00022741"/>
    </source>
</evidence>
<sequence>MNGKRDVKDGQSTISSFNSPISEAKVLLASTKACAEGMNLVGDSGVVLLDVVCPESNPVKYESATFAKTKEGKTKKDGSKRKVWKMVKMLIWEEVVATDVGGNTIPVMDEIHEEVQTTVVDVHINLPRLKNLLVIPAPHLSLLAILFKMP</sequence>
<evidence type="ECO:0000313" key="6">
    <source>
        <dbReference type="EMBL" id="KAL3497842.1"/>
    </source>
</evidence>
<dbReference type="InterPro" id="IPR027417">
    <property type="entry name" value="P-loop_NTPase"/>
</dbReference>
<dbReference type="AlphaFoldDB" id="A0ABD2XU90"/>
<gene>
    <name evidence="6" type="ORF">ACH5RR_040574</name>
</gene>
<evidence type="ECO:0000256" key="4">
    <source>
        <dbReference type="ARBA" id="ARBA00022840"/>
    </source>
</evidence>
<dbReference type="GO" id="GO:0005634">
    <property type="term" value="C:nucleus"/>
    <property type="evidence" value="ECO:0007669"/>
    <property type="project" value="UniProtKB-SubCell"/>
</dbReference>
<reference evidence="6 7" key="1">
    <citation type="submission" date="2024-11" db="EMBL/GenBank/DDBJ databases">
        <title>A near-complete genome assembly of Cinchona calisaya.</title>
        <authorList>
            <person name="Lian D.C."/>
            <person name="Zhao X.W."/>
            <person name="Wei L."/>
        </authorList>
    </citation>
    <scope>NUCLEOTIDE SEQUENCE [LARGE SCALE GENOMIC DNA]</scope>
    <source>
        <tissue evidence="6">Nenye</tissue>
    </source>
</reference>
<evidence type="ECO:0000256" key="5">
    <source>
        <dbReference type="ARBA" id="ARBA00023242"/>
    </source>
</evidence>
<keyword evidence="5" id="KW-0539">Nucleus</keyword>
<evidence type="ECO:0000256" key="3">
    <source>
        <dbReference type="ARBA" id="ARBA00022806"/>
    </source>
</evidence>
<evidence type="ECO:0000256" key="1">
    <source>
        <dbReference type="ARBA" id="ARBA00004123"/>
    </source>
</evidence>
<dbReference type="PANTHER" id="PTHR45821">
    <property type="entry name" value="SNF2 DOMAIN-CONTAINING PROTEIN CLASSY 2-RELATED"/>
    <property type="match status" value="1"/>
</dbReference>
<organism evidence="6 7">
    <name type="scientific">Cinchona calisaya</name>
    <dbReference type="NCBI Taxonomy" id="153742"/>
    <lineage>
        <taxon>Eukaryota</taxon>
        <taxon>Viridiplantae</taxon>
        <taxon>Streptophyta</taxon>
        <taxon>Embryophyta</taxon>
        <taxon>Tracheophyta</taxon>
        <taxon>Spermatophyta</taxon>
        <taxon>Magnoliopsida</taxon>
        <taxon>eudicotyledons</taxon>
        <taxon>Gunneridae</taxon>
        <taxon>Pentapetalae</taxon>
        <taxon>asterids</taxon>
        <taxon>lamiids</taxon>
        <taxon>Gentianales</taxon>
        <taxon>Rubiaceae</taxon>
        <taxon>Cinchonoideae</taxon>
        <taxon>Cinchoneae</taxon>
        <taxon>Cinchona</taxon>
    </lineage>
</organism>
<proteinExistence type="predicted"/>
<protein>
    <submittedName>
        <fullName evidence="6">Uncharacterized protein</fullName>
    </submittedName>
</protein>
<keyword evidence="2" id="KW-0547">Nucleotide-binding</keyword>
<dbReference type="InterPro" id="IPR044567">
    <property type="entry name" value="CLSY/DRD1"/>
</dbReference>
<comment type="subcellular location">
    <subcellularLocation>
        <location evidence="1">Nucleus</location>
    </subcellularLocation>
</comment>
<comment type="caution">
    <text evidence="6">The sequence shown here is derived from an EMBL/GenBank/DDBJ whole genome shotgun (WGS) entry which is preliminary data.</text>
</comment>
<keyword evidence="3" id="KW-0347">Helicase</keyword>
<name>A0ABD2XU90_9GENT</name>